<dbReference type="InterPro" id="IPR001623">
    <property type="entry name" value="DnaJ_domain"/>
</dbReference>
<dbReference type="GO" id="GO:0051087">
    <property type="term" value="F:protein-folding chaperone binding"/>
    <property type="evidence" value="ECO:0007669"/>
    <property type="project" value="TreeGrafter"/>
</dbReference>
<feature type="region of interest" description="Disordered" evidence="4">
    <location>
        <begin position="585"/>
        <end position="645"/>
    </location>
</feature>
<feature type="compositionally biased region" description="Polar residues" evidence="4">
    <location>
        <begin position="499"/>
        <end position="510"/>
    </location>
</feature>
<gene>
    <name evidence="7" type="ORF">PACTADRAFT_84610</name>
</gene>
<evidence type="ECO:0000259" key="6">
    <source>
        <dbReference type="PROSITE" id="PS50076"/>
    </source>
</evidence>
<dbReference type="PROSITE" id="PS50076">
    <property type="entry name" value="DNAJ_2"/>
    <property type="match status" value="1"/>
</dbReference>
<evidence type="ECO:0000256" key="4">
    <source>
        <dbReference type="SAM" id="MobiDB-lite"/>
    </source>
</evidence>
<evidence type="ECO:0000256" key="3">
    <source>
        <dbReference type="ARBA" id="ARBA00022824"/>
    </source>
</evidence>
<dbReference type="AlphaFoldDB" id="A0A1E4U0E3"/>
<name>A0A1E4U0E3_PACTA</name>
<sequence>MKWIGSVIVVVITLISGIRCDDLSHVLDRVLAIDKSFIEKGPVLSVLQDYNSILLECNKISLNDALKSQILPNIYYKKGLIEYSYDKDNLAIEDFETCLSFGGSLIKPCKEKLVDLLLKHGRLDRLSTLVSQDENEELHEKILLLRQMIERTESLIKNGDYKTCVEEASNAIELSSSFNDLRNIRIECLVKTNEIDYDLKLKYLIEDYSELIKNGRYSQRLLLETENKNIFQKIFEYKNDINLKEESKSLQNFIKLFKLLLFGDKNFLQAQKTLQKCLRIDNDYVECQQYSKIFVKFNKFWDLFEKISVYYSHLYFEREDDQQESADSFDPAEYDISEKEWKEVHKFLFSQDKKIKLNPRQIEILNIQPFENNYKFLINELFLFAKEFNFIEGTSKSFEKDKDSQFYSKNKFMVELQELFVESFVHSDKNDKIIKEICENELSHQKKKFFPCSVIKIDELISSRKKKDHQKALKILNGFDMRTQKTKLWESRFKKINPTLRQESSNGNKWQQQQQQQGQKFQQKFSYRDSNQHQQYFNSRNQNQQHQRASPPQNPKTDYYKVLGLSPKADESEIKKAYREKVKLYHPDKNSSSDKTKEELEEKMSEINNAYEVLSDQTKRRQYDMESNQQGQAHNHRHNSGSRSNHMYFQGAGGSGQHQGANIPWQTAIWKKWNRKKIIQSKG</sequence>
<feature type="compositionally biased region" description="Low complexity" evidence="4">
    <location>
        <begin position="511"/>
        <end position="525"/>
    </location>
</feature>
<dbReference type="SMART" id="SM00271">
    <property type="entry name" value="DnaJ"/>
    <property type="match status" value="1"/>
</dbReference>
<accession>A0A1E4U0E3</accession>
<dbReference type="PANTHER" id="PTHR44140">
    <property type="entry name" value="LD25575P"/>
    <property type="match status" value="1"/>
</dbReference>
<dbReference type="InterPro" id="IPR051727">
    <property type="entry name" value="DnaJ_C3_Co-chaperones"/>
</dbReference>
<evidence type="ECO:0000313" key="7">
    <source>
        <dbReference type="EMBL" id="ODV97454.1"/>
    </source>
</evidence>
<dbReference type="InterPro" id="IPR036869">
    <property type="entry name" value="J_dom_sf"/>
</dbReference>
<dbReference type="Gene3D" id="1.25.40.10">
    <property type="entry name" value="Tetratricopeptide repeat domain"/>
    <property type="match status" value="1"/>
</dbReference>
<dbReference type="GO" id="GO:0051787">
    <property type="term" value="F:misfolded protein binding"/>
    <property type="evidence" value="ECO:0007669"/>
    <property type="project" value="TreeGrafter"/>
</dbReference>
<keyword evidence="3" id="KW-0256">Endoplasmic reticulum</keyword>
<reference evidence="8" key="1">
    <citation type="submission" date="2016-05" db="EMBL/GenBank/DDBJ databases">
        <title>Comparative genomics of biotechnologically important yeasts.</title>
        <authorList>
            <consortium name="DOE Joint Genome Institute"/>
            <person name="Riley R."/>
            <person name="Haridas S."/>
            <person name="Wolfe K.H."/>
            <person name="Lopes M.R."/>
            <person name="Hittinger C.T."/>
            <person name="Goker M."/>
            <person name="Salamov A."/>
            <person name="Wisecaver J."/>
            <person name="Long T.M."/>
            <person name="Aerts A.L."/>
            <person name="Barry K."/>
            <person name="Choi C."/>
            <person name="Clum A."/>
            <person name="Coughlan A.Y."/>
            <person name="Deshpande S."/>
            <person name="Douglass A.P."/>
            <person name="Hanson S.J."/>
            <person name="Klenk H.-P."/>
            <person name="Labutti K."/>
            <person name="Lapidus A."/>
            <person name="Lindquist E."/>
            <person name="Lipzen A."/>
            <person name="Meier-Kolthoff J.P."/>
            <person name="Ohm R.A."/>
            <person name="Otillar R.P."/>
            <person name="Pangilinan J."/>
            <person name="Peng Y."/>
            <person name="Rokas A."/>
            <person name="Rosa C.A."/>
            <person name="Scheuner C."/>
            <person name="Sibirny A.A."/>
            <person name="Slot J.C."/>
            <person name="Stielow J.B."/>
            <person name="Sun H."/>
            <person name="Kurtzman C.P."/>
            <person name="Blackwell M."/>
            <person name="Grigoriev I.V."/>
            <person name="Jeffries T.W."/>
        </authorList>
    </citation>
    <scope>NUCLEOTIDE SEQUENCE [LARGE SCALE GENOMIC DNA]</scope>
    <source>
        <strain evidence="8">NRRL Y-2460</strain>
    </source>
</reference>
<feature type="chain" id="PRO_5009163426" description="J domain-containing protein" evidence="5">
    <location>
        <begin position="21"/>
        <end position="683"/>
    </location>
</feature>
<dbReference type="OrthoDB" id="1726119at2759"/>
<evidence type="ECO:0000256" key="2">
    <source>
        <dbReference type="ARBA" id="ARBA00022729"/>
    </source>
</evidence>
<dbReference type="PRINTS" id="PR00625">
    <property type="entry name" value="JDOMAIN"/>
</dbReference>
<dbReference type="Pfam" id="PF00226">
    <property type="entry name" value="DnaJ"/>
    <property type="match status" value="1"/>
</dbReference>
<feature type="compositionally biased region" description="Polar residues" evidence="4">
    <location>
        <begin position="532"/>
        <end position="551"/>
    </location>
</feature>
<dbReference type="EMBL" id="KV454012">
    <property type="protein sequence ID" value="ODV97454.1"/>
    <property type="molecule type" value="Genomic_DNA"/>
</dbReference>
<dbReference type="CDD" id="cd06257">
    <property type="entry name" value="DnaJ"/>
    <property type="match status" value="1"/>
</dbReference>
<evidence type="ECO:0000256" key="1">
    <source>
        <dbReference type="ARBA" id="ARBA00004240"/>
    </source>
</evidence>
<dbReference type="InterPro" id="IPR011990">
    <property type="entry name" value="TPR-like_helical_dom_sf"/>
</dbReference>
<feature type="domain" description="J" evidence="6">
    <location>
        <begin position="558"/>
        <end position="627"/>
    </location>
</feature>
<keyword evidence="2 5" id="KW-0732">Signal</keyword>
<protein>
    <recommendedName>
        <fullName evidence="6">J domain-containing protein</fullName>
    </recommendedName>
</protein>
<dbReference type="Gene3D" id="1.10.287.110">
    <property type="entry name" value="DnaJ domain"/>
    <property type="match status" value="1"/>
</dbReference>
<comment type="subcellular location">
    <subcellularLocation>
        <location evidence="1">Endoplasmic reticulum</location>
    </subcellularLocation>
</comment>
<organism evidence="7 8">
    <name type="scientific">Pachysolen tannophilus NRRL Y-2460</name>
    <dbReference type="NCBI Taxonomy" id="669874"/>
    <lineage>
        <taxon>Eukaryota</taxon>
        <taxon>Fungi</taxon>
        <taxon>Dikarya</taxon>
        <taxon>Ascomycota</taxon>
        <taxon>Saccharomycotina</taxon>
        <taxon>Pichiomycetes</taxon>
        <taxon>Pachysolenaceae</taxon>
        <taxon>Pachysolen</taxon>
    </lineage>
</organism>
<feature type="compositionally biased region" description="Basic and acidic residues" evidence="4">
    <location>
        <begin position="585"/>
        <end position="605"/>
    </location>
</feature>
<evidence type="ECO:0000313" key="8">
    <source>
        <dbReference type="Proteomes" id="UP000094236"/>
    </source>
</evidence>
<proteinExistence type="predicted"/>
<feature type="region of interest" description="Disordered" evidence="4">
    <location>
        <begin position="498"/>
        <end position="560"/>
    </location>
</feature>
<dbReference type="Proteomes" id="UP000094236">
    <property type="component" value="Unassembled WGS sequence"/>
</dbReference>
<dbReference type="GO" id="GO:0005783">
    <property type="term" value="C:endoplasmic reticulum"/>
    <property type="evidence" value="ECO:0007669"/>
    <property type="project" value="UniProtKB-SubCell"/>
</dbReference>
<dbReference type="PANTHER" id="PTHR44140:SF2">
    <property type="entry name" value="LD25575P"/>
    <property type="match status" value="1"/>
</dbReference>
<keyword evidence="8" id="KW-1185">Reference proteome</keyword>
<dbReference type="SUPFAM" id="SSF46565">
    <property type="entry name" value="Chaperone J-domain"/>
    <property type="match status" value="1"/>
</dbReference>
<dbReference type="GO" id="GO:0034975">
    <property type="term" value="P:protein folding in endoplasmic reticulum"/>
    <property type="evidence" value="ECO:0007669"/>
    <property type="project" value="TreeGrafter"/>
</dbReference>
<feature type="signal peptide" evidence="5">
    <location>
        <begin position="1"/>
        <end position="20"/>
    </location>
</feature>
<dbReference type="STRING" id="669874.A0A1E4U0E3"/>
<evidence type="ECO:0000256" key="5">
    <source>
        <dbReference type="SAM" id="SignalP"/>
    </source>
</evidence>